<evidence type="ECO:0000313" key="4">
    <source>
        <dbReference type="Proteomes" id="UP000036987"/>
    </source>
</evidence>
<dbReference type="OMA" id="LEPHICP"/>
<keyword evidence="4" id="KW-1185">Reference proteome</keyword>
<dbReference type="OrthoDB" id="785851at2759"/>
<gene>
    <name evidence="3" type="ORF">ZOSMA_101G00470</name>
</gene>
<sequence length="568" mass="64691">MASKIDREELHLQASIAKAVELRALHASLTNGTHTNPSILRNPPGASPCFSKISVEDYPVFTPSYDDNRFSGHRQRPLRSETRTLSEVWRRTASTEVGDTLEEAQVDNKKVTSMDRDRWIYLPNHQKSTSSSYLDNITATVQSVPNSLLGDVARSSKRTKGSPEFKSTTTCRPASITREGADVYERNHPVMSVSSARFAQPHPQQPLKTRSSPMLSWLFPRSKKKSKSDTATSTGAEYEDMTRLFKDWGFQTFDSLKRELQEATETRDLALSEVGEMRSTLEDLKHKMSQLEIYSAELKKSLIRRSNNEENVNDNVMPVSDSVMVEGFLQIVSEARLSIKQFIKTLVNQTDESTVSPSCTDMDLTEKLNLLLKPYNLTMDHPQNYPSRNVLYHIEGLITKSMYQNFENCVFSSNGPPNTLSPRRARQENFSTFVSLRNLSWNEVLQKGTKYYSEELSRFCDRKMSEIVGLLDWSRPWPEKLLHSFFVSAKCVWLVHLLAFSFDPPLRILRVAENGRFDEVYMEDVLVDGRRRSKLGAGHGGPGVKITVAPGFYLRRSVIKCKVLCRYK</sequence>
<accession>A0A0K9Q595</accession>
<evidence type="ECO:0000259" key="2">
    <source>
        <dbReference type="Pfam" id="PF24994"/>
    </source>
</evidence>
<keyword evidence="1" id="KW-0175">Coiled coil</keyword>
<proteinExistence type="predicted"/>
<dbReference type="InterPro" id="IPR056813">
    <property type="entry name" value="GIL1_IRKI_C"/>
</dbReference>
<dbReference type="PANTHER" id="PTHR31029:SF3">
    <property type="entry name" value="IRK-INTERACTING PROTEIN"/>
    <property type="match status" value="1"/>
</dbReference>
<evidence type="ECO:0000256" key="1">
    <source>
        <dbReference type="SAM" id="Coils"/>
    </source>
</evidence>
<feature type="coiled-coil region" evidence="1">
    <location>
        <begin position="253"/>
        <end position="301"/>
    </location>
</feature>
<dbReference type="AlphaFoldDB" id="A0A0K9Q595"/>
<comment type="caution">
    <text evidence="3">The sequence shown here is derived from an EMBL/GenBank/DDBJ whole genome shotgun (WGS) entry which is preliminary data.</text>
</comment>
<dbReference type="EMBL" id="LFYR01000025">
    <property type="protein sequence ID" value="KMZ76463.1"/>
    <property type="molecule type" value="Genomic_DNA"/>
</dbReference>
<dbReference type="PANTHER" id="PTHR31029">
    <property type="entry name" value="CYCLIN-DEPENDENT KINASE-LIKE PROTEIN"/>
    <property type="match status" value="1"/>
</dbReference>
<protein>
    <recommendedName>
        <fullName evidence="2">GIL1/IRKI C-terminal domain-containing protein</fullName>
    </recommendedName>
</protein>
<reference evidence="4" key="1">
    <citation type="journal article" date="2016" name="Nature">
        <title>The genome of the seagrass Zostera marina reveals angiosperm adaptation to the sea.</title>
        <authorList>
            <person name="Olsen J.L."/>
            <person name="Rouze P."/>
            <person name="Verhelst B."/>
            <person name="Lin Y.-C."/>
            <person name="Bayer T."/>
            <person name="Collen J."/>
            <person name="Dattolo E."/>
            <person name="De Paoli E."/>
            <person name="Dittami S."/>
            <person name="Maumus F."/>
            <person name="Michel G."/>
            <person name="Kersting A."/>
            <person name="Lauritano C."/>
            <person name="Lohaus R."/>
            <person name="Toepel M."/>
            <person name="Tonon T."/>
            <person name="Vanneste K."/>
            <person name="Amirebrahimi M."/>
            <person name="Brakel J."/>
            <person name="Bostroem C."/>
            <person name="Chovatia M."/>
            <person name="Grimwood J."/>
            <person name="Jenkins J.W."/>
            <person name="Jueterbock A."/>
            <person name="Mraz A."/>
            <person name="Stam W.T."/>
            <person name="Tice H."/>
            <person name="Bornberg-Bauer E."/>
            <person name="Green P.J."/>
            <person name="Pearson G.A."/>
            <person name="Procaccini G."/>
            <person name="Duarte C.M."/>
            <person name="Schmutz J."/>
            <person name="Reusch T.B.H."/>
            <person name="Van de Peer Y."/>
        </authorList>
    </citation>
    <scope>NUCLEOTIDE SEQUENCE [LARGE SCALE GENOMIC DNA]</scope>
    <source>
        <strain evidence="4">cv. Finnish</strain>
    </source>
</reference>
<dbReference type="Pfam" id="PF24994">
    <property type="entry name" value="GIL1_IRKI_C"/>
    <property type="match status" value="1"/>
</dbReference>
<name>A0A0K9Q595_ZOSMR</name>
<organism evidence="3 4">
    <name type="scientific">Zostera marina</name>
    <name type="common">Eelgrass</name>
    <dbReference type="NCBI Taxonomy" id="29655"/>
    <lineage>
        <taxon>Eukaryota</taxon>
        <taxon>Viridiplantae</taxon>
        <taxon>Streptophyta</taxon>
        <taxon>Embryophyta</taxon>
        <taxon>Tracheophyta</taxon>
        <taxon>Spermatophyta</taxon>
        <taxon>Magnoliopsida</taxon>
        <taxon>Liliopsida</taxon>
        <taxon>Zosteraceae</taxon>
        <taxon>Zostera</taxon>
    </lineage>
</organism>
<evidence type="ECO:0000313" key="3">
    <source>
        <dbReference type="EMBL" id="KMZ76463.1"/>
    </source>
</evidence>
<feature type="domain" description="GIL1/IRKI C-terminal" evidence="2">
    <location>
        <begin position="508"/>
        <end position="564"/>
    </location>
</feature>
<dbReference type="InterPro" id="IPR042316">
    <property type="entry name" value="IRKI-like"/>
</dbReference>
<dbReference type="Proteomes" id="UP000036987">
    <property type="component" value="Unassembled WGS sequence"/>
</dbReference>